<proteinExistence type="predicted"/>
<name>A0ABX2CB44_9BRAD</name>
<accession>A0ABX2CB44</accession>
<dbReference type="Proteomes" id="UP000886476">
    <property type="component" value="Unassembled WGS sequence"/>
</dbReference>
<organism evidence="1 2">
    <name type="scientific">Bradyrhizobium aeschynomenes</name>
    <dbReference type="NCBI Taxonomy" id="2734909"/>
    <lineage>
        <taxon>Bacteria</taxon>
        <taxon>Pseudomonadati</taxon>
        <taxon>Pseudomonadota</taxon>
        <taxon>Alphaproteobacteria</taxon>
        <taxon>Hyphomicrobiales</taxon>
        <taxon>Nitrobacteraceae</taxon>
        <taxon>Bradyrhizobium</taxon>
    </lineage>
</organism>
<dbReference type="EMBL" id="JABFDN010000002">
    <property type="protein sequence ID" value="NPU65459.1"/>
    <property type="molecule type" value="Genomic_DNA"/>
</dbReference>
<comment type="caution">
    <text evidence="1">The sequence shown here is derived from an EMBL/GenBank/DDBJ whole genome shotgun (WGS) entry which is preliminary data.</text>
</comment>
<evidence type="ECO:0000313" key="1">
    <source>
        <dbReference type="EMBL" id="NPU65459.1"/>
    </source>
</evidence>
<reference evidence="1" key="1">
    <citation type="submission" date="2020-05" db="EMBL/GenBank/DDBJ databases">
        <title>Nod-independent and nitrogen-fixing Bradyrhizobium aeschynomene sp. nov. isolated from nodules of Aeschynomene indica.</title>
        <authorList>
            <person name="Zhang Z."/>
        </authorList>
    </citation>
    <scope>NUCLEOTIDE SEQUENCE</scope>
    <source>
        <strain evidence="1">83012</strain>
    </source>
</reference>
<evidence type="ECO:0000313" key="2">
    <source>
        <dbReference type="Proteomes" id="UP000886476"/>
    </source>
</evidence>
<sequence length="223" mass="25575">MAAPSAQPDDMLVRRLKPGSLLSWIVIARLNRFTFHNPPTHFRIENRWRWLFNPIRDARGRGLLRYYRYWQSFKVNDRFYTAVGAGFCTFMFNRRDATAEERAQLDESVAAARAHYEADPAFQAAVDRLKGIDISCEFASQQEDQGAYVALLLQGSVASLARLEALAADDAGYRSAAERAAAAERFRIFLLRNHLCNSKDYRERYADVGGSPYDDPRNWPRQT</sequence>
<keyword evidence="2" id="KW-1185">Reference proteome</keyword>
<dbReference type="RefSeq" id="WP_172110487.1">
    <property type="nucleotide sequence ID" value="NZ_JABFDM010000004.1"/>
</dbReference>
<gene>
    <name evidence="1" type="ORF">HL667_10685</name>
</gene>
<protein>
    <submittedName>
        <fullName evidence="1">Uncharacterized protein</fullName>
    </submittedName>
</protein>